<geneLocation type="mitochondrion" evidence="2"/>
<reference evidence="2" key="1">
    <citation type="journal article" date="2012" name="Parasitol. Res.">
        <title>Sequences and gene organization of the mitochondrial genomes of the liver flukes Opisthorchis viverrini and Clonorchis sinensis (Trematoda).</title>
        <authorList>
            <person name="Cai X.Q."/>
            <person name="Liu G.H."/>
            <person name="Song H.Q."/>
            <person name="Wu C.Y."/>
            <person name="Zou F.C."/>
            <person name="Yan H.K."/>
            <person name="Yuan Z.G."/>
            <person name="Lin R.Q."/>
            <person name="Zhu X.Q."/>
        </authorList>
    </citation>
    <scope>NUCLEOTIDE SEQUENCE</scope>
</reference>
<gene>
    <name evidence="2" type="primary">ND6</name>
</gene>
<feature type="transmembrane region" description="Helical" evidence="1">
    <location>
        <begin position="88"/>
        <end position="105"/>
    </location>
</feature>
<proteinExistence type="predicted"/>
<name>G1C5K4_OPIVI</name>
<feature type="transmembrane region" description="Helical" evidence="1">
    <location>
        <begin position="117"/>
        <end position="144"/>
    </location>
</feature>
<keyword evidence="1" id="KW-0812">Transmembrane</keyword>
<accession>G1C5K4</accession>
<keyword evidence="1" id="KW-0472">Membrane</keyword>
<dbReference type="EMBL" id="JF739555">
    <property type="protein sequence ID" value="AEE60505.1"/>
    <property type="molecule type" value="Genomic_DNA"/>
</dbReference>
<keyword evidence="1" id="KW-1133">Transmembrane helix</keyword>
<sequence length="153" mass="17392">MLLLSSFLVSTYLTSLLAFSFVTHPVSYCFLLLLCAFSVSGYVYLVTGFSWYLLLFCLVYIGGIYVLFIFVSLRGPNPTPIVGGGQEVLLTAFFFFFVVFVGVGFKQDFYYCDYSHYLCCYFEGFTYCLFCLVLMLGFVLVSVVGSEKDSFFR</sequence>
<protein>
    <submittedName>
        <fullName evidence="2">NADH dehydrogenase subunit 6</fullName>
    </submittedName>
</protein>
<evidence type="ECO:0000313" key="2">
    <source>
        <dbReference type="EMBL" id="AEE60505.1"/>
    </source>
</evidence>
<evidence type="ECO:0000256" key="1">
    <source>
        <dbReference type="SAM" id="Phobius"/>
    </source>
</evidence>
<dbReference type="AlphaFoldDB" id="G1C5K4"/>
<keyword evidence="2" id="KW-0496">Mitochondrion</keyword>
<organism evidence="2">
    <name type="scientific">Opisthorchis viverrini</name>
    <name type="common">Southeast Asian liver fluke</name>
    <dbReference type="NCBI Taxonomy" id="6198"/>
    <lineage>
        <taxon>Eukaryota</taxon>
        <taxon>Metazoa</taxon>
        <taxon>Spiralia</taxon>
        <taxon>Lophotrochozoa</taxon>
        <taxon>Platyhelminthes</taxon>
        <taxon>Trematoda</taxon>
        <taxon>Digenea</taxon>
        <taxon>Opisthorchiida</taxon>
        <taxon>Opisthorchiata</taxon>
        <taxon>Opisthorchiidae</taxon>
        <taxon>Opisthorchis</taxon>
    </lineage>
</organism>
<feature type="transmembrane region" description="Helical" evidence="1">
    <location>
        <begin position="52"/>
        <end position="73"/>
    </location>
</feature>